<dbReference type="RefSeq" id="WP_246906250.1">
    <property type="nucleotide sequence ID" value="NZ_JALJRB010000008.1"/>
</dbReference>
<gene>
    <name evidence="1" type="ORF">MRX98_09415</name>
</gene>
<organism evidence="1 2">
    <name type="scientific">Desulfatitalea alkaliphila</name>
    <dbReference type="NCBI Taxonomy" id="2929485"/>
    <lineage>
        <taxon>Bacteria</taxon>
        <taxon>Pseudomonadati</taxon>
        <taxon>Thermodesulfobacteriota</taxon>
        <taxon>Desulfobacteria</taxon>
        <taxon>Desulfobacterales</taxon>
        <taxon>Desulfosarcinaceae</taxon>
        <taxon>Desulfatitalea</taxon>
    </lineage>
</organism>
<proteinExistence type="predicted"/>
<comment type="caution">
    <text evidence="1">The sequence shown here is derived from an EMBL/GenBank/DDBJ whole genome shotgun (WGS) entry which is preliminary data.</text>
</comment>
<reference evidence="1" key="1">
    <citation type="submission" date="2022-04" db="EMBL/GenBank/DDBJ databases">
        <title>Desulfatitalea alkaliphila sp. nov., a novel anaerobic sulfate-reducing bacterium isolated from terrestrial mud volcano, Taman Peninsula, Russia.</title>
        <authorList>
            <person name="Khomyakova M.A."/>
            <person name="Merkel A.Y."/>
            <person name="Slobodkin A.I."/>
        </authorList>
    </citation>
    <scope>NUCLEOTIDE SEQUENCE</scope>
    <source>
        <strain evidence="1">M08but</strain>
    </source>
</reference>
<dbReference type="AlphaFoldDB" id="A0AA41UJT1"/>
<dbReference type="Gene3D" id="3.30.2130.10">
    <property type="entry name" value="VC0802-like"/>
    <property type="match status" value="1"/>
</dbReference>
<evidence type="ECO:0000313" key="2">
    <source>
        <dbReference type="Proteomes" id="UP001165427"/>
    </source>
</evidence>
<sequence length="172" mass="18807">MTDAMAISGIKISPPVLALQLRSDPATRDWTPRLCRLLTAARVNIAFMTAAGAGSRARTLCCIDPEQRNEVVRLIAHDPQLHASVTFGNTMGLLTLYPHRGSIPLLGRVVQTLHEAGIPLHGLASSIAALTLATDYERLEEAASRIVDRFDLPRNVSPLKPTFTVRQQKRAH</sequence>
<protein>
    <submittedName>
        <fullName evidence="1">Uncharacterized protein</fullName>
    </submittedName>
</protein>
<accession>A0AA41UJT1</accession>
<evidence type="ECO:0000313" key="1">
    <source>
        <dbReference type="EMBL" id="MCJ8500787.1"/>
    </source>
</evidence>
<name>A0AA41UJT1_9BACT</name>
<dbReference type="Proteomes" id="UP001165427">
    <property type="component" value="Unassembled WGS sequence"/>
</dbReference>
<keyword evidence="2" id="KW-1185">Reference proteome</keyword>
<dbReference type="EMBL" id="JALJRB010000008">
    <property type="protein sequence ID" value="MCJ8500787.1"/>
    <property type="molecule type" value="Genomic_DNA"/>
</dbReference>